<dbReference type="RefSeq" id="WP_244353123.1">
    <property type="nucleotide sequence ID" value="NZ_JAFIRA010000070.1"/>
</dbReference>
<organism evidence="6 7">
    <name type="scientific">Thermostichus vulcanus str. 'Rupite'</name>
    <dbReference type="NCBI Taxonomy" id="2813851"/>
    <lineage>
        <taxon>Bacteria</taxon>
        <taxon>Bacillati</taxon>
        <taxon>Cyanobacteriota</taxon>
        <taxon>Cyanophyceae</taxon>
        <taxon>Thermostichales</taxon>
        <taxon>Thermostichaceae</taxon>
        <taxon>Thermostichus</taxon>
    </lineage>
</organism>
<evidence type="ECO:0000256" key="2">
    <source>
        <dbReference type="ARBA" id="ARBA00006354"/>
    </source>
</evidence>
<dbReference type="NCBIfam" id="TIGR00368">
    <property type="entry name" value="YifB family Mg chelatase-like AAA ATPase"/>
    <property type="match status" value="1"/>
</dbReference>
<evidence type="ECO:0000259" key="5">
    <source>
        <dbReference type="SMART" id="SM00382"/>
    </source>
</evidence>
<evidence type="ECO:0000256" key="4">
    <source>
        <dbReference type="ARBA" id="ARBA00022840"/>
    </source>
</evidence>
<dbReference type="InterPro" id="IPR027417">
    <property type="entry name" value="P-loop_NTPase"/>
</dbReference>
<evidence type="ECO:0000256" key="3">
    <source>
        <dbReference type="ARBA" id="ARBA00022741"/>
    </source>
</evidence>
<proteinExistence type="inferred from homology"/>
<dbReference type="Pfam" id="PF13541">
    <property type="entry name" value="ChlI"/>
    <property type="match status" value="1"/>
</dbReference>
<gene>
    <name evidence="6" type="ORF">JX360_16490</name>
</gene>
<feature type="domain" description="AAA+ ATPase" evidence="5">
    <location>
        <begin position="213"/>
        <end position="402"/>
    </location>
</feature>
<comment type="caution">
    <text evidence="6">The sequence shown here is derived from an EMBL/GenBank/DDBJ whole genome shotgun (WGS) entry which is preliminary data.</text>
</comment>
<evidence type="ECO:0000313" key="7">
    <source>
        <dbReference type="Proteomes" id="UP000830835"/>
    </source>
</evidence>
<evidence type="ECO:0000256" key="1">
    <source>
        <dbReference type="ARBA" id="ARBA00003398"/>
    </source>
</evidence>
<keyword evidence="4" id="KW-0067">ATP-binding</keyword>
<dbReference type="InterPro" id="IPR000523">
    <property type="entry name" value="Mg_chelatse_chII-like_cat_dom"/>
</dbReference>
<dbReference type="Proteomes" id="UP000830835">
    <property type="component" value="Unassembled WGS sequence"/>
</dbReference>
<dbReference type="InterPro" id="IPR014721">
    <property type="entry name" value="Ribsml_uS5_D2-typ_fold_subgr"/>
</dbReference>
<protein>
    <submittedName>
        <fullName evidence="6">YifB family Mg chelatase-like AAA ATPase</fullName>
    </submittedName>
</protein>
<dbReference type="PRINTS" id="PR01657">
    <property type="entry name" value="MCMFAMILY"/>
</dbReference>
<dbReference type="SMART" id="SM00382">
    <property type="entry name" value="AAA"/>
    <property type="match status" value="1"/>
</dbReference>
<dbReference type="InterPro" id="IPR003593">
    <property type="entry name" value="AAA+_ATPase"/>
</dbReference>
<keyword evidence="3" id="KW-0547">Nucleotide-binding</keyword>
<dbReference type="Pfam" id="PF13335">
    <property type="entry name" value="Mg_chelatase_C"/>
    <property type="match status" value="1"/>
</dbReference>
<dbReference type="Gene3D" id="3.40.50.300">
    <property type="entry name" value="P-loop containing nucleotide triphosphate hydrolases"/>
    <property type="match status" value="1"/>
</dbReference>
<name>A0ABT0CFI2_THEVL</name>
<dbReference type="InterPro" id="IPR004482">
    <property type="entry name" value="Mg_chelat-rel"/>
</dbReference>
<sequence length="516" mass="55808">MFAQVFSAALLGLKAVRVTVEVDVGGGLPQITLVGLPDAAVTEAKERVRAAIKNSGFALPQRRIIINLAPADLRKEGPSFDLPIALGILAASGVIDPGSLQETLVVGELALDGTLRPVAGVLPIAATAAELGIRQLVVPQENGLEGAVVSGIQVYGFTSLSAVVNWLQSPQAVKPIQIQPEQVQKANLGSPLDLADVKGQEHARRALEVAAAGGHNLLLVGSPGAGKTLLARRLPGILPALQWEEILEITRIYSAAGLLRQNLHLGEPSALITQRPFRAPHHSASAVALVGGGSYPKPGEISLAHRGVLYLDELTEFRREVLEVLRQPLEDGKVTISRARFSLEFPAQTMLVASTNPCPCGFYGDPVKPCGCTPQQRERYWSKLSGPLLDRIDLQVQVNRLKPEEILQAQPGEPSQRVRERVEQAREYQRQRFYQEPGLHCNAQMQPRHLRQWCRLSDPCQTLLEGAIRKLGLSARGSDRILKVARTIADLAGAETIAPAHLAEAIQYRSLDRAQP</sequence>
<evidence type="ECO:0000313" key="6">
    <source>
        <dbReference type="EMBL" id="MCJ2544484.1"/>
    </source>
</evidence>
<dbReference type="PANTHER" id="PTHR32039:SF7">
    <property type="entry name" value="COMPETENCE PROTEIN COMM"/>
    <property type="match status" value="1"/>
</dbReference>
<keyword evidence="7" id="KW-1185">Reference proteome</keyword>
<comment type="similarity">
    <text evidence="2">Belongs to the Mg-chelatase subunits D/I family. ComM subfamily.</text>
</comment>
<dbReference type="InterPro" id="IPR001208">
    <property type="entry name" value="MCM_dom"/>
</dbReference>
<dbReference type="InterPro" id="IPR020568">
    <property type="entry name" value="Ribosomal_Su5_D2-typ_SF"/>
</dbReference>
<dbReference type="Gene3D" id="3.30.230.10">
    <property type="match status" value="1"/>
</dbReference>
<dbReference type="EMBL" id="JAFIRA010000070">
    <property type="protein sequence ID" value="MCJ2544484.1"/>
    <property type="molecule type" value="Genomic_DNA"/>
</dbReference>
<dbReference type="InterPro" id="IPR045006">
    <property type="entry name" value="CHLI-like"/>
</dbReference>
<dbReference type="InterPro" id="IPR025158">
    <property type="entry name" value="Mg_chelat-rel_C"/>
</dbReference>
<dbReference type="Pfam" id="PF01078">
    <property type="entry name" value="Mg_chelatase"/>
    <property type="match status" value="1"/>
</dbReference>
<dbReference type="SUPFAM" id="SSF52540">
    <property type="entry name" value="P-loop containing nucleoside triphosphate hydrolases"/>
    <property type="match status" value="1"/>
</dbReference>
<dbReference type="SUPFAM" id="SSF54211">
    <property type="entry name" value="Ribosomal protein S5 domain 2-like"/>
    <property type="match status" value="1"/>
</dbReference>
<comment type="function">
    <text evidence="1">Involved in chlorophyll biosynthesis; introduces a magnesium ion into protoporphyrin IX to yield Mg-protoporphyrin IX.</text>
</comment>
<accession>A0ABT0CFI2</accession>
<dbReference type="PANTHER" id="PTHR32039">
    <property type="entry name" value="MAGNESIUM-CHELATASE SUBUNIT CHLI"/>
    <property type="match status" value="1"/>
</dbReference>
<reference evidence="6" key="1">
    <citation type="submission" date="2021-02" db="EMBL/GenBank/DDBJ databases">
        <title>The CRISPR/cas machinery reduction and long-range gene transfer in the hot spring cyanobacterium Synechococcus.</title>
        <authorList>
            <person name="Dvorak P."/>
            <person name="Jahodarova E."/>
            <person name="Hasler P."/>
            <person name="Poulickova A."/>
        </authorList>
    </citation>
    <scope>NUCLEOTIDE SEQUENCE</scope>
    <source>
        <strain evidence="6">Rupite</strain>
    </source>
</reference>